<dbReference type="Proteomes" id="UP000031876">
    <property type="component" value="Plasmid 4"/>
</dbReference>
<evidence type="ECO:0000313" key="3">
    <source>
        <dbReference type="EMBL" id="QKH22535.1"/>
    </source>
</evidence>
<evidence type="ECO:0000256" key="1">
    <source>
        <dbReference type="SAM" id="Phobius"/>
    </source>
</evidence>
<dbReference type="AlphaFoldDB" id="A0A0B5NNN1"/>
<name>A0A0B5NNN1_BACTU</name>
<keyword evidence="1" id="KW-1133">Transmembrane helix</keyword>
<sequence length="120" mass="13686">MQESSIMEMVKWFLTLFSIVLLVAVAIFCIQLSNVNSYKQQVNYTIERKGGLTKEAAQSLKEYSDKYYNGAFTIESEKLNEKVQYGEIVDYQVVAKFKIAVFNIPDVTMKFTGSASSQIR</sequence>
<keyword evidence="1" id="KW-0812">Transmembrane</keyword>
<evidence type="ECO:0008006" key="6">
    <source>
        <dbReference type="Google" id="ProtNLM"/>
    </source>
</evidence>
<evidence type="ECO:0000313" key="4">
    <source>
        <dbReference type="Proteomes" id="UP000031876"/>
    </source>
</evidence>
<accession>A0A0B5NNN1</accession>
<dbReference type="KEGG" id="btw:BF38_6264"/>
<reference evidence="3 5" key="2">
    <citation type="submission" date="2020-05" db="EMBL/GenBank/DDBJ databases">
        <title>FDA dAtabase for Regulatory Grade micrObial Sequences (FDA-ARGOS): Supporting development and validation of Infectious Disease Dx tests.</title>
        <authorList>
            <person name="Nelson B."/>
            <person name="Plummer A."/>
            <person name="Tallon L."/>
            <person name="Sadzewicz L."/>
            <person name="Zhao X."/>
            <person name="Vavikolanu K."/>
            <person name="Mehta A."/>
            <person name="Aluvathingal J."/>
            <person name="Nadendla S."/>
            <person name="Myers T."/>
            <person name="Yan Y."/>
            <person name="Sichtig H."/>
        </authorList>
    </citation>
    <scope>NUCLEOTIDE SEQUENCE [LARGE SCALE GENOMIC DNA]</scope>
    <source>
        <strain evidence="3 5">FDAARGOS_795</strain>
        <plasmid evidence="3 5">unnamed2</plasmid>
    </source>
</reference>
<reference evidence="2 4" key="1">
    <citation type="journal article" date="2015" name="Genome Announc.">
        <title>Complete genome sequences for 35 biothreat assay-relevant bacillus species.</title>
        <authorList>
            <person name="Johnson S.L."/>
            <person name="Daligault H.E."/>
            <person name="Davenport K.W."/>
            <person name="Jaissle J."/>
            <person name="Frey K.G."/>
            <person name="Ladner J.T."/>
            <person name="Broomall S.M."/>
            <person name="Bishop-Lilly K.A."/>
            <person name="Bruce D.C."/>
            <person name="Gibbons H.S."/>
            <person name="Coyne S.R."/>
            <person name="Lo C.C."/>
            <person name="Meincke L."/>
            <person name="Munk A.C."/>
            <person name="Koroleva G.I."/>
            <person name="Rosenzweig C.N."/>
            <person name="Palacios G.F."/>
            <person name="Redden C.L."/>
            <person name="Minogue T.D."/>
            <person name="Chain P.S."/>
        </authorList>
    </citation>
    <scope>NUCLEOTIDE SEQUENCE [LARGE SCALE GENOMIC DNA]</scope>
    <source>
        <strain evidence="2 4">HD1011</strain>
        <plasmid evidence="2 4">4</plasmid>
    </source>
</reference>
<dbReference type="Proteomes" id="UP000501107">
    <property type="component" value="Plasmid unnamed2"/>
</dbReference>
<keyword evidence="3" id="KW-0614">Plasmid</keyword>
<organism evidence="3 5">
    <name type="scientific">Bacillus thuringiensis</name>
    <dbReference type="NCBI Taxonomy" id="1428"/>
    <lineage>
        <taxon>Bacteria</taxon>
        <taxon>Bacillati</taxon>
        <taxon>Bacillota</taxon>
        <taxon>Bacilli</taxon>
        <taxon>Bacillales</taxon>
        <taxon>Bacillaceae</taxon>
        <taxon>Bacillus</taxon>
        <taxon>Bacillus cereus group</taxon>
    </lineage>
</organism>
<geneLocation type="plasmid" evidence="2 4">
    <name>4</name>
</geneLocation>
<geneLocation type="plasmid" evidence="3 5">
    <name>unnamed2</name>
</geneLocation>
<proteinExistence type="predicted"/>
<evidence type="ECO:0000313" key="2">
    <source>
        <dbReference type="EMBL" id="AJG73723.1"/>
    </source>
</evidence>
<evidence type="ECO:0000313" key="5">
    <source>
        <dbReference type="Proteomes" id="UP000501107"/>
    </source>
</evidence>
<dbReference type="RefSeq" id="WP_001158281.1">
    <property type="nucleotide sequence ID" value="NZ_CP009333.1"/>
</dbReference>
<dbReference type="EMBL" id="CP009333">
    <property type="protein sequence ID" value="AJG73723.1"/>
    <property type="molecule type" value="Genomic_DNA"/>
</dbReference>
<keyword evidence="1" id="KW-0472">Membrane</keyword>
<feature type="transmembrane region" description="Helical" evidence="1">
    <location>
        <begin position="12"/>
        <end position="33"/>
    </location>
</feature>
<gene>
    <name evidence="2" type="ORF">BF38_6264</name>
    <name evidence="3" type="ORF">FOC89_00685</name>
</gene>
<protein>
    <recommendedName>
        <fullName evidence="6">DUF4320 family protein</fullName>
    </recommendedName>
</protein>
<dbReference type="EMBL" id="CP053978">
    <property type="protein sequence ID" value="QKH22535.1"/>
    <property type="molecule type" value="Genomic_DNA"/>
</dbReference>